<feature type="non-terminal residue" evidence="2">
    <location>
        <position position="1"/>
    </location>
</feature>
<gene>
    <name evidence="2" type="ORF">S06H3_45204</name>
</gene>
<accession>X1PS61</accession>
<dbReference type="Gene3D" id="4.10.860.10">
    <property type="entry name" value="UVR domain"/>
    <property type="match status" value="1"/>
</dbReference>
<dbReference type="SUPFAM" id="SSF46600">
    <property type="entry name" value="C-terminal UvrC-binding domain of UvrB"/>
    <property type="match status" value="1"/>
</dbReference>
<dbReference type="Pfam" id="PF02151">
    <property type="entry name" value="UVR"/>
    <property type="match status" value="1"/>
</dbReference>
<comment type="caution">
    <text evidence="2">The sequence shown here is derived from an EMBL/GenBank/DDBJ whole genome shotgun (WGS) entry which is preliminary data.</text>
</comment>
<organism evidence="2">
    <name type="scientific">marine sediment metagenome</name>
    <dbReference type="NCBI Taxonomy" id="412755"/>
    <lineage>
        <taxon>unclassified sequences</taxon>
        <taxon>metagenomes</taxon>
        <taxon>ecological metagenomes</taxon>
    </lineage>
</organism>
<proteinExistence type="predicted"/>
<dbReference type="EMBL" id="BARV01028197">
    <property type="protein sequence ID" value="GAI45351.1"/>
    <property type="molecule type" value="Genomic_DNA"/>
</dbReference>
<evidence type="ECO:0000313" key="2">
    <source>
        <dbReference type="EMBL" id="GAI45351.1"/>
    </source>
</evidence>
<dbReference type="InterPro" id="IPR001943">
    <property type="entry name" value="UVR_dom"/>
</dbReference>
<evidence type="ECO:0000259" key="1">
    <source>
        <dbReference type="PROSITE" id="PS50151"/>
    </source>
</evidence>
<reference evidence="2" key="1">
    <citation type="journal article" date="2014" name="Front. Microbiol.">
        <title>High frequency of phylogenetically diverse reductive dehalogenase-homologous genes in deep subseafloor sedimentary metagenomes.</title>
        <authorList>
            <person name="Kawai M."/>
            <person name="Futagami T."/>
            <person name="Toyoda A."/>
            <person name="Takaki Y."/>
            <person name="Nishi S."/>
            <person name="Hori S."/>
            <person name="Arai W."/>
            <person name="Tsubouchi T."/>
            <person name="Morono Y."/>
            <person name="Uchiyama I."/>
            <person name="Ito T."/>
            <person name="Fujiyama A."/>
            <person name="Inagaki F."/>
            <person name="Takami H."/>
        </authorList>
    </citation>
    <scope>NUCLEOTIDE SEQUENCE</scope>
    <source>
        <strain evidence="2">Expedition CK06-06</strain>
    </source>
</reference>
<dbReference type="PROSITE" id="PS50151">
    <property type="entry name" value="UVR"/>
    <property type="match status" value="1"/>
</dbReference>
<dbReference type="AlphaFoldDB" id="X1PS61"/>
<protein>
    <recommendedName>
        <fullName evidence="1">UVR domain-containing protein</fullName>
    </recommendedName>
</protein>
<feature type="domain" description="UVR" evidence="1">
    <location>
        <begin position="38"/>
        <end position="73"/>
    </location>
</feature>
<name>X1PS61_9ZZZZ</name>
<sequence>QQDYNKKHQIVPKAIVKEIRDWPFVSREKQISSEFAVIQDTKLLEKEMREAAGNLDFERAAEIRDLIKQIKNDKKNMYAYH</sequence>
<dbReference type="InterPro" id="IPR036876">
    <property type="entry name" value="UVR_dom_sf"/>
</dbReference>